<accession>A0ABW4B6H5</accession>
<evidence type="ECO:0000313" key="1">
    <source>
        <dbReference type="EMBL" id="MFD1385159.1"/>
    </source>
</evidence>
<evidence type="ECO:0000313" key="2">
    <source>
        <dbReference type="Proteomes" id="UP001597059"/>
    </source>
</evidence>
<dbReference type="RefSeq" id="WP_377370076.1">
    <property type="nucleotide sequence ID" value="NZ_JBHTMN010000024.1"/>
</dbReference>
<name>A0ABW4B6H5_9GAMM</name>
<reference evidence="2" key="1">
    <citation type="journal article" date="2019" name="Int. J. Syst. Evol. Microbiol.">
        <title>The Global Catalogue of Microorganisms (GCM) 10K type strain sequencing project: providing services to taxonomists for standard genome sequencing and annotation.</title>
        <authorList>
            <consortium name="The Broad Institute Genomics Platform"/>
            <consortium name="The Broad Institute Genome Sequencing Center for Infectious Disease"/>
            <person name="Wu L."/>
            <person name="Ma J."/>
        </authorList>
    </citation>
    <scope>NUCLEOTIDE SEQUENCE [LARGE SCALE GENOMIC DNA]</scope>
    <source>
        <strain evidence="2">JCM 30774</strain>
    </source>
</reference>
<sequence>MAVAVLFARSDSFYKTINGCDVWDKERDATKFDGNSPVIAHPPCRAWGQLRKLANPYPGEKELAYFAVDAVRRNGGVLEHPKKSTLWPAAGLPLPGVRDQFGGWTLPIFQSWWGHKAEKATLLYIVGCEPKDIPELPMLLGEAQYICGSPGRRSDGTRLHKGDLGWRPEITKAEREHTPPDLARWLVELAGRCDRREHENH</sequence>
<gene>
    <name evidence="1" type="ORF">ACFQ45_17550</name>
</gene>
<organism evidence="1 2">
    <name type="scientific">Rhodanobacter aciditrophus</name>
    <dbReference type="NCBI Taxonomy" id="1623218"/>
    <lineage>
        <taxon>Bacteria</taxon>
        <taxon>Pseudomonadati</taxon>
        <taxon>Pseudomonadota</taxon>
        <taxon>Gammaproteobacteria</taxon>
        <taxon>Lysobacterales</taxon>
        <taxon>Rhodanobacteraceae</taxon>
        <taxon>Rhodanobacter</taxon>
    </lineage>
</organism>
<dbReference type="EMBL" id="JBHTMN010000024">
    <property type="protein sequence ID" value="MFD1385159.1"/>
    <property type="molecule type" value="Genomic_DNA"/>
</dbReference>
<comment type="caution">
    <text evidence="1">The sequence shown here is derived from an EMBL/GenBank/DDBJ whole genome shotgun (WGS) entry which is preliminary data.</text>
</comment>
<dbReference type="Proteomes" id="UP001597059">
    <property type="component" value="Unassembled WGS sequence"/>
</dbReference>
<protein>
    <submittedName>
        <fullName evidence="1">Uncharacterized protein</fullName>
    </submittedName>
</protein>
<proteinExistence type="predicted"/>
<keyword evidence="2" id="KW-1185">Reference proteome</keyword>